<gene>
    <name evidence="6" type="ORF">NEMVEDRAFT_v1g120663</name>
</gene>
<feature type="domain" description="Calponin-homology (CH)" evidence="5">
    <location>
        <begin position="1"/>
        <end position="100"/>
    </location>
</feature>
<keyword evidence="7" id="KW-1185">Reference proteome</keyword>
<dbReference type="PANTHER" id="PTHR23167:SF46">
    <property type="entry name" value="EPS15 HOMOLOGY DOMAIN CONTAINING PROTEIN-BINDING PROTEIN 1, ISOFORM F"/>
    <property type="match status" value="1"/>
</dbReference>
<dbReference type="InterPro" id="IPR001715">
    <property type="entry name" value="CH_dom"/>
</dbReference>
<dbReference type="PhylomeDB" id="A7SJI6"/>
<feature type="non-terminal residue" evidence="6">
    <location>
        <position position="114"/>
    </location>
</feature>
<dbReference type="PROSITE" id="PS50021">
    <property type="entry name" value="CH"/>
    <property type="match status" value="1"/>
</dbReference>
<dbReference type="FunFam" id="1.10.418.10:FF:000023">
    <property type="entry name" value="EH domain-binding protein 1 isoform X1"/>
    <property type="match status" value="1"/>
</dbReference>
<name>A7SJI6_NEMVE</name>
<comment type="subcellular location">
    <subcellularLocation>
        <location evidence="1">Endosome</location>
    </subcellularLocation>
</comment>
<evidence type="ECO:0000313" key="7">
    <source>
        <dbReference type="Proteomes" id="UP000001593"/>
    </source>
</evidence>
<dbReference type="OMA" id="RAHCDGY"/>
<dbReference type="PANTHER" id="PTHR23167">
    <property type="entry name" value="CALPONIN HOMOLOGY DOMAIN-CONTAINING PROTEIN DDB_G0272472-RELATED"/>
    <property type="match status" value="1"/>
</dbReference>
<dbReference type="InterPro" id="IPR036872">
    <property type="entry name" value="CH_dom_sf"/>
</dbReference>
<dbReference type="KEGG" id="nve:5507532"/>
<dbReference type="InParanoid" id="A7SJI6"/>
<dbReference type="InterPro" id="IPR050540">
    <property type="entry name" value="F-actin_Monoox_Mical"/>
</dbReference>
<dbReference type="SUPFAM" id="SSF47576">
    <property type="entry name" value="Calponin-homology domain, CH-domain"/>
    <property type="match status" value="1"/>
</dbReference>
<evidence type="ECO:0000256" key="4">
    <source>
        <dbReference type="ARBA" id="ARBA00023054"/>
    </source>
</evidence>
<dbReference type="HOGENOM" id="CLU_040651_2_0_1"/>
<accession>A7SJI6</accession>
<evidence type="ECO:0000256" key="2">
    <source>
        <dbReference type="ARBA" id="ARBA00022553"/>
    </source>
</evidence>
<reference evidence="6 7" key="1">
    <citation type="journal article" date="2007" name="Science">
        <title>Sea anemone genome reveals ancestral eumetazoan gene repertoire and genomic organization.</title>
        <authorList>
            <person name="Putnam N.H."/>
            <person name="Srivastava M."/>
            <person name="Hellsten U."/>
            <person name="Dirks B."/>
            <person name="Chapman J."/>
            <person name="Salamov A."/>
            <person name="Terry A."/>
            <person name="Shapiro H."/>
            <person name="Lindquist E."/>
            <person name="Kapitonov V.V."/>
            <person name="Jurka J."/>
            <person name="Genikhovich G."/>
            <person name="Grigoriev I.V."/>
            <person name="Lucas S.M."/>
            <person name="Steele R.E."/>
            <person name="Finnerty J.R."/>
            <person name="Technau U."/>
            <person name="Martindale M.Q."/>
            <person name="Rokhsar D.S."/>
        </authorList>
    </citation>
    <scope>NUCLEOTIDE SEQUENCE [LARGE SCALE GENOMIC DNA]</scope>
    <source>
        <strain evidence="7">CH2 X CH6</strain>
    </source>
</reference>
<sequence length="114" mass="13115">LLEWCRRRTRGHEGVEIQNFTTSWADGLAMCALFHNFSPELIPYETLDPKDRTRNWTLAFEAAYAEGIDPLLELEDVLRVQVPEPKSLATYVHTIYQHFHEKTQKAKEAAAAEA</sequence>
<dbReference type="eggNOG" id="KOG4678">
    <property type="taxonomic scope" value="Eukaryota"/>
</dbReference>
<dbReference type="GO" id="GO:0005768">
    <property type="term" value="C:endosome"/>
    <property type="evidence" value="ECO:0007669"/>
    <property type="project" value="UniProtKB-SubCell"/>
</dbReference>
<evidence type="ECO:0000259" key="5">
    <source>
        <dbReference type="PROSITE" id="PS50021"/>
    </source>
</evidence>
<keyword evidence="3" id="KW-0967">Endosome</keyword>
<evidence type="ECO:0000256" key="1">
    <source>
        <dbReference type="ARBA" id="ARBA00004177"/>
    </source>
</evidence>
<dbReference type="Proteomes" id="UP000001593">
    <property type="component" value="Unassembled WGS sequence"/>
</dbReference>
<dbReference type="STRING" id="45351.A7SJI6"/>
<proteinExistence type="predicted"/>
<protein>
    <recommendedName>
        <fullName evidence="5">Calponin-homology (CH) domain-containing protein</fullName>
    </recommendedName>
</protein>
<keyword evidence="2" id="KW-0597">Phosphoprotein</keyword>
<dbReference type="EMBL" id="DS469678">
    <property type="protein sequence ID" value="EDO36124.1"/>
    <property type="molecule type" value="Genomic_DNA"/>
</dbReference>
<dbReference type="SMART" id="SM00033">
    <property type="entry name" value="CH"/>
    <property type="match status" value="1"/>
</dbReference>
<dbReference type="AlphaFoldDB" id="A7SJI6"/>
<dbReference type="Pfam" id="PF00307">
    <property type="entry name" value="CH"/>
    <property type="match status" value="1"/>
</dbReference>
<keyword evidence="4" id="KW-0175">Coiled coil</keyword>
<evidence type="ECO:0000313" key="6">
    <source>
        <dbReference type="EMBL" id="EDO36124.1"/>
    </source>
</evidence>
<organism evidence="6 7">
    <name type="scientific">Nematostella vectensis</name>
    <name type="common">Starlet sea anemone</name>
    <dbReference type="NCBI Taxonomy" id="45351"/>
    <lineage>
        <taxon>Eukaryota</taxon>
        <taxon>Metazoa</taxon>
        <taxon>Cnidaria</taxon>
        <taxon>Anthozoa</taxon>
        <taxon>Hexacorallia</taxon>
        <taxon>Actiniaria</taxon>
        <taxon>Edwardsiidae</taxon>
        <taxon>Nematostella</taxon>
    </lineage>
</organism>
<dbReference type="Gene3D" id="1.10.418.10">
    <property type="entry name" value="Calponin-like domain"/>
    <property type="match status" value="1"/>
</dbReference>
<evidence type="ECO:0000256" key="3">
    <source>
        <dbReference type="ARBA" id="ARBA00022753"/>
    </source>
</evidence>